<keyword evidence="4" id="KW-1185">Reference proteome</keyword>
<feature type="domain" description="Transposase IS701-like DDE" evidence="2">
    <location>
        <begin position="20"/>
        <end position="255"/>
    </location>
</feature>
<organism evidence="3 4">
    <name type="scientific">Fimbriiglobus ruber</name>
    <dbReference type="NCBI Taxonomy" id="1908690"/>
    <lineage>
        <taxon>Bacteria</taxon>
        <taxon>Pseudomonadati</taxon>
        <taxon>Planctomycetota</taxon>
        <taxon>Planctomycetia</taxon>
        <taxon>Gemmatales</taxon>
        <taxon>Gemmataceae</taxon>
        <taxon>Fimbriiglobus</taxon>
    </lineage>
</organism>
<evidence type="ECO:0000313" key="4">
    <source>
        <dbReference type="Proteomes" id="UP000214646"/>
    </source>
</evidence>
<accession>A0A225DXF3</accession>
<dbReference type="InterPro" id="IPR038721">
    <property type="entry name" value="IS701-like_DDE_dom"/>
</dbReference>
<gene>
    <name evidence="3" type="ORF">FRUB_02196</name>
</gene>
<sequence length="301" mass="32548">MDEQELLRLKPELDRFLDQFTPLFGRSENDGHARRFVQGLLRGGDRRNSENIAEATNGGPVRSLQAFVAPGVWSDRALLSAVRQAVVGALTDPDAVLNVDETGFPKKGTKSVGVQRQYSGTLGRVDNCQIGVFANYASSRGHAVVDRRWYLPEEWVEDGPRCQDAGVPEGVVFRTQPELAREMIADAIAAGVPFRWVGGDSVYGDNPTFVQGGPEARQVVRPGHRVRYPGVDPATGGDSGRPTTEAVKGSAADPAPDRWRTSPGGRGDRPLTRNRLAPGGGRGRDQRTTGVRVRRGDGLVS</sequence>
<reference evidence="4" key="1">
    <citation type="submission" date="2017-06" db="EMBL/GenBank/DDBJ databases">
        <title>Genome analysis of Fimbriiglobus ruber SP5, the first member of the order Planctomycetales with confirmed chitinolytic capability.</title>
        <authorList>
            <person name="Ravin N.V."/>
            <person name="Rakitin A.L."/>
            <person name="Ivanova A.A."/>
            <person name="Beletsky A.V."/>
            <person name="Kulichevskaya I.S."/>
            <person name="Mardanov A.V."/>
            <person name="Dedysh S.N."/>
        </authorList>
    </citation>
    <scope>NUCLEOTIDE SEQUENCE [LARGE SCALE GENOMIC DNA]</scope>
    <source>
        <strain evidence="4">SP5</strain>
    </source>
</reference>
<evidence type="ECO:0000313" key="3">
    <source>
        <dbReference type="EMBL" id="OWK44264.1"/>
    </source>
</evidence>
<dbReference type="PANTHER" id="PTHR33627">
    <property type="entry name" value="TRANSPOSASE"/>
    <property type="match status" value="1"/>
</dbReference>
<dbReference type="RefSeq" id="WP_088253568.1">
    <property type="nucleotide sequence ID" value="NZ_NIDE01000003.1"/>
</dbReference>
<evidence type="ECO:0000256" key="1">
    <source>
        <dbReference type="SAM" id="MobiDB-lite"/>
    </source>
</evidence>
<dbReference type="OrthoDB" id="5525203at2"/>
<feature type="region of interest" description="Disordered" evidence="1">
    <location>
        <begin position="226"/>
        <end position="301"/>
    </location>
</feature>
<comment type="caution">
    <text evidence="3">The sequence shown here is derived from an EMBL/GenBank/DDBJ whole genome shotgun (WGS) entry which is preliminary data.</text>
</comment>
<dbReference type="PANTHER" id="PTHR33627:SF1">
    <property type="entry name" value="TRANSPOSASE"/>
    <property type="match status" value="1"/>
</dbReference>
<dbReference type="Pfam" id="PF13546">
    <property type="entry name" value="DDE_5"/>
    <property type="match status" value="1"/>
</dbReference>
<dbReference type="AlphaFoldDB" id="A0A225DXF3"/>
<feature type="compositionally biased region" description="Basic and acidic residues" evidence="1">
    <location>
        <begin position="255"/>
        <end position="271"/>
    </location>
</feature>
<evidence type="ECO:0000259" key="2">
    <source>
        <dbReference type="Pfam" id="PF13546"/>
    </source>
</evidence>
<dbReference type="EMBL" id="NIDE01000003">
    <property type="protein sequence ID" value="OWK44264.1"/>
    <property type="molecule type" value="Genomic_DNA"/>
</dbReference>
<dbReference type="Proteomes" id="UP000214646">
    <property type="component" value="Unassembled WGS sequence"/>
</dbReference>
<proteinExistence type="predicted"/>
<name>A0A225DXF3_9BACT</name>
<protein>
    <submittedName>
        <fullName evidence="3">Mobile element protein</fullName>
    </submittedName>
</protein>
<dbReference type="NCBIfam" id="NF033540">
    <property type="entry name" value="transpos_IS701"/>
    <property type="match status" value="1"/>
</dbReference>
<dbReference type="InterPro" id="IPR039365">
    <property type="entry name" value="IS701-like"/>
</dbReference>